<dbReference type="Pfam" id="PF22020">
    <property type="entry name" value="RlmL_1st"/>
    <property type="match status" value="1"/>
</dbReference>
<feature type="domain" description="THUMP" evidence="4">
    <location>
        <begin position="45"/>
        <end position="155"/>
    </location>
</feature>
<dbReference type="InterPro" id="IPR002052">
    <property type="entry name" value="DNA_methylase_N6_adenine_CS"/>
</dbReference>
<dbReference type="OrthoDB" id="9809404at2"/>
<dbReference type="InterPro" id="IPR000241">
    <property type="entry name" value="RlmKL-like_Mtase"/>
</dbReference>
<keyword evidence="3" id="KW-0694">RNA-binding</keyword>
<evidence type="ECO:0000313" key="6">
    <source>
        <dbReference type="Proteomes" id="UP000426444"/>
    </source>
</evidence>
<dbReference type="Proteomes" id="UP000426444">
    <property type="component" value="Chromosome"/>
</dbReference>
<dbReference type="Gene3D" id="3.40.50.150">
    <property type="entry name" value="Vaccinia Virus protein VP39"/>
    <property type="match status" value="1"/>
</dbReference>
<evidence type="ECO:0000313" key="5">
    <source>
        <dbReference type="EMBL" id="QGU00119.1"/>
    </source>
</evidence>
<evidence type="ECO:0000259" key="4">
    <source>
        <dbReference type="PROSITE" id="PS51165"/>
    </source>
</evidence>
<evidence type="ECO:0000256" key="3">
    <source>
        <dbReference type="PROSITE-ProRule" id="PRU00529"/>
    </source>
</evidence>
<protein>
    <submittedName>
        <fullName evidence="5">23S rRNA (Guanine(2445)-N(2))-methyltransferase</fullName>
        <ecNumber evidence="5">2.1.1.173</ecNumber>
    </submittedName>
</protein>
<keyword evidence="2 5" id="KW-0808">Transferase</keyword>
<dbReference type="SUPFAM" id="SSF53335">
    <property type="entry name" value="S-adenosyl-L-methionine-dependent methyltransferases"/>
    <property type="match status" value="1"/>
</dbReference>
<accession>A0A6I6DBM9</accession>
<dbReference type="Pfam" id="PF01170">
    <property type="entry name" value="UPF0020"/>
    <property type="match status" value="1"/>
</dbReference>
<dbReference type="Pfam" id="PF02926">
    <property type="entry name" value="THUMP"/>
    <property type="match status" value="1"/>
</dbReference>
<dbReference type="GO" id="GO:0003723">
    <property type="term" value="F:RNA binding"/>
    <property type="evidence" value="ECO:0007669"/>
    <property type="project" value="UniProtKB-UniRule"/>
</dbReference>
<dbReference type="SMART" id="SM00981">
    <property type="entry name" value="THUMP"/>
    <property type="match status" value="1"/>
</dbReference>
<evidence type="ECO:0000256" key="2">
    <source>
        <dbReference type="ARBA" id="ARBA00022679"/>
    </source>
</evidence>
<dbReference type="PROSITE" id="PS51165">
    <property type="entry name" value="THUMP"/>
    <property type="match status" value="1"/>
</dbReference>
<keyword evidence="1 5" id="KW-0489">Methyltransferase</keyword>
<dbReference type="CDD" id="cd11715">
    <property type="entry name" value="THUMP_AdoMetMT"/>
    <property type="match status" value="1"/>
</dbReference>
<evidence type="ECO:0000256" key="1">
    <source>
        <dbReference type="ARBA" id="ARBA00022603"/>
    </source>
</evidence>
<dbReference type="InterPro" id="IPR053943">
    <property type="entry name" value="RlmKL-like_Mtase_CS"/>
</dbReference>
<dbReference type="InterPro" id="IPR054170">
    <property type="entry name" value="RlmL_1st"/>
</dbReference>
<dbReference type="PANTHER" id="PTHR47313">
    <property type="entry name" value="RIBOSOMAL RNA LARGE SUBUNIT METHYLTRANSFERASE K/L"/>
    <property type="match status" value="1"/>
</dbReference>
<dbReference type="EC" id="2.1.1.173" evidence="5"/>
<dbReference type="KEGG" id="salq:SYNTR_1525"/>
<organism evidence="5 6">
    <name type="scientific">Candidatus Syntrophocurvum alkaliphilum</name>
    <dbReference type="NCBI Taxonomy" id="2293317"/>
    <lineage>
        <taxon>Bacteria</taxon>
        <taxon>Bacillati</taxon>
        <taxon>Bacillota</taxon>
        <taxon>Clostridia</taxon>
        <taxon>Eubacteriales</taxon>
        <taxon>Syntrophomonadaceae</taxon>
        <taxon>Candidatus Syntrophocurvum</taxon>
    </lineage>
</organism>
<dbReference type="PROSITE" id="PS01261">
    <property type="entry name" value="UPF0020"/>
    <property type="match status" value="1"/>
</dbReference>
<dbReference type="EMBL" id="CP046457">
    <property type="protein sequence ID" value="QGU00119.1"/>
    <property type="molecule type" value="Genomic_DNA"/>
</dbReference>
<keyword evidence="6" id="KW-1185">Reference proteome</keyword>
<dbReference type="Gene3D" id="3.30.2130.30">
    <property type="match status" value="1"/>
</dbReference>
<dbReference type="InterPro" id="IPR004114">
    <property type="entry name" value="THUMP_dom"/>
</dbReference>
<dbReference type="RefSeq" id="WP_156203938.1">
    <property type="nucleotide sequence ID" value="NZ_CP046457.1"/>
</dbReference>
<proteinExistence type="predicted"/>
<dbReference type="PANTHER" id="PTHR47313:SF1">
    <property type="entry name" value="RIBOSOMAL RNA LARGE SUBUNIT METHYLTRANSFERASE K_L"/>
    <property type="match status" value="1"/>
</dbReference>
<dbReference type="AlphaFoldDB" id="A0A6I6DBM9"/>
<dbReference type="GO" id="GO:0052915">
    <property type="term" value="F:23S rRNA (guanine(2445)-N(2))-methyltransferase activity"/>
    <property type="evidence" value="ECO:0007669"/>
    <property type="project" value="UniProtKB-EC"/>
</dbReference>
<dbReference type="PROSITE" id="PS00092">
    <property type="entry name" value="N6_MTASE"/>
    <property type="match status" value="1"/>
</dbReference>
<sequence>MSKIEFIATAAFGLESIVALELKELGYNDTIVENGKVTFTANKDAIARCNLWLRSADRLLIKIGEFKATSFDELFEKNRKLPWSDWIPENAKFPVEGKSIQSQLFSVSDCQAIVKKSIVEKMKEKYKRKWFKENGPVYKVQVALLKDVVTLTIDTSGMGLHKRGYRKLSAEAPLKETLAAALVRISRWKPDRALIDPFCGSGTIPIEAAMIGRNIAPGINRTFAAESWNQIPLKIWKTAREEAKDSIDNSQPLGILGFDINKSVLDLARYHAQQVGLKNVLTFQHQSVNDLKSKYNYGYIISNPPYGERLSEKKDVEKTYAQMGKVFESLETWSYYILTAHEGFEKHFRRKANKKRKLYNGRIQCYYYQFYGPKPTVLKGPFAKKD</sequence>
<dbReference type="InterPro" id="IPR029063">
    <property type="entry name" value="SAM-dependent_MTases_sf"/>
</dbReference>
<reference evidence="6" key="1">
    <citation type="journal article" date="2019" name="Microbiology">
        <title>Complete Genome Sequence of an Uncultured Bacterium of the Candidate Phylum Bipolaricaulota.</title>
        <authorList>
            <person name="Kadnikov V.V."/>
            <person name="Mardanov A.V."/>
            <person name="Beletsky A.V."/>
            <person name="Frank Y.A."/>
            <person name="Karnachuk O.V."/>
            <person name="Ravin N.V."/>
        </authorList>
    </citation>
    <scope>NUCLEOTIDE SEQUENCE [LARGE SCALE GENOMIC DNA]</scope>
</reference>
<dbReference type="GO" id="GO:0070043">
    <property type="term" value="F:rRNA (guanine-N7-)-methyltransferase activity"/>
    <property type="evidence" value="ECO:0007669"/>
    <property type="project" value="TreeGrafter"/>
</dbReference>
<gene>
    <name evidence="5" type="ORF">SYNTR_1525</name>
</gene>
<name>A0A6I6DBM9_9FIRM</name>